<feature type="region of interest" description="Disordered" evidence="1">
    <location>
        <begin position="160"/>
        <end position="195"/>
    </location>
</feature>
<organism evidence="2 3">
    <name type="scientific">Lasiosphaeris hirsuta</name>
    <dbReference type="NCBI Taxonomy" id="260670"/>
    <lineage>
        <taxon>Eukaryota</taxon>
        <taxon>Fungi</taxon>
        <taxon>Dikarya</taxon>
        <taxon>Ascomycota</taxon>
        <taxon>Pezizomycotina</taxon>
        <taxon>Sordariomycetes</taxon>
        <taxon>Sordariomycetidae</taxon>
        <taxon>Sordariales</taxon>
        <taxon>Lasiosphaeriaceae</taxon>
        <taxon>Lasiosphaeris</taxon>
    </lineage>
</organism>
<proteinExistence type="predicted"/>
<gene>
    <name evidence="2" type="ORF">B0H67DRAFT_644211</name>
</gene>
<dbReference type="AlphaFoldDB" id="A0AA40DYD9"/>
<evidence type="ECO:0000313" key="2">
    <source>
        <dbReference type="EMBL" id="KAK0721039.1"/>
    </source>
</evidence>
<sequence length="195" mass="21172">MDKKYWSSPHGPSSPVVIVSNTGEESTLVDLVLGPNTSVGYVSLRGIGNHGYRSDTGGYFKLPLFLNVTTIRAILLTELSGLTENDADAFFSTAVLINATFSIRTNKFKTILMPNAETVLEEITGDFLLTGAPSMDCSWFDENFFQKVVKGAYLCTGNHTKPDVPRKPSTSTDPGDLDDKSCPGGRRHHIIGQPS</sequence>
<feature type="compositionally biased region" description="Basic residues" evidence="1">
    <location>
        <begin position="185"/>
        <end position="195"/>
    </location>
</feature>
<comment type="caution">
    <text evidence="2">The sequence shown here is derived from an EMBL/GenBank/DDBJ whole genome shotgun (WGS) entry which is preliminary data.</text>
</comment>
<dbReference type="EMBL" id="JAUKUA010000003">
    <property type="protein sequence ID" value="KAK0721039.1"/>
    <property type="molecule type" value="Genomic_DNA"/>
</dbReference>
<evidence type="ECO:0000256" key="1">
    <source>
        <dbReference type="SAM" id="MobiDB-lite"/>
    </source>
</evidence>
<name>A0AA40DYD9_9PEZI</name>
<keyword evidence="3" id="KW-1185">Reference proteome</keyword>
<dbReference type="Proteomes" id="UP001172102">
    <property type="component" value="Unassembled WGS sequence"/>
</dbReference>
<protein>
    <submittedName>
        <fullName evidence="2">Uncharacterized protein</fullName>
    </submittedName>
</protein>
<reference evidence="2" key="1">
    <citation type="submission" date="2023-06" db="EMBL/GenBank/DDBJ databases">
        <title>Genome-scale phylogeny and comparative genomics of the fungal order Sordariales.</title>
        <authorList>
            <consortium name="Lawrence Berkeley National Laboratory"/>
            <person name="Hensen N."/>
            <person name="Bonometti L."/>
            <person name="Westerberg I."/>
            <person name="Brannstrom I.O."/>
            <person name="Guillou S."/>
            <person name="Cros-Aarteil S."/>
            <person name="Calhoun S."/>
            <person name="Haridas S."/>
            <person name="Kuo A."/>
            <person name="Mondo S."/>
            <person name="Pangilinan J."/>
            <person name="Riley R."/>
            <person name="Labutti K."/>
            <person name="Andreopoulos B."/>
            <person name="Lipzen A."/>
            <person name="Chen C."/>
            <person name="Yanf M."/>
            <person name="Daum C."/>
            <person name="Ng V."/>
            <person name="Clum A."/>
            <person name="Steindorff A."/>
            <person name="Ohm R."/>
            <person name="Martin F."/>
            <person name="Silar P."/>
            <person name="Natvig D."/>
            <person name="Lalanne C."/>
            <person name="Gautier V."/>
            <person name="Ament-Velasquez S.L."/>
            <person name="Kruys A."/>
            <person name="Hutchinson M.I."/>
            <person name="Powell A.J."/>
            <person name="Barry K."/>
            <person name="Miller A.N."/>
            <person name="Grigoriev I.V."/>
            <person name="Debuchy R."/>
            <person name="Gladieux P."/>
            <person name="Thoren M.H."/>
            <person name="Johannesson H."/>
        </authorList>
    </citation>
    <scope>NUCLEOTIDE SEQUENCE</scope>
    <source>
        <strain evidence="2">SMH4607-1</strain>
    </source>
</reference>
<accession>A0AA40DYD9</accession>
<evidence type="ECO:0000313" key="3">
    <source>
        <dbReference type="Proteomes" id="UP001172102"/>
    </source>
</evidence>